<dbReference type="Pfam" id="PF04104">
    <property type="entry name" value="DNA_primase_lrg"/>
    <property type="match status" value="1"/>
</dbReference>
<dbReference type="Pfam" id="PF26466">
    <property type="entry name" value="DNA_primase_lrg_N"/>
    <property type="match status" value="1"/>
</dbReference>
<keyword evidence="3 9" id="KW-0639">Primosome</keyword>
<dbReference type="PANTHER" id="PTHR10537">
    <property type="entry name" value="DNA PRIMASE LARGE SUBUNIT"/>
    <property type="match status" value="1"/>
</dbReference>
<dbReference type="PANTHER" id="PTHR10537:SF3">
    <property type="entry name" value="DNA PRIMASE LARGE SUBUNIT"/>
    <property type="match status" value="1"/>
</dbReference>
<dbReference type="PIRSF" id="PIRSF009449">
    <property type="entry name" value="DNA_primase_large_subunit"/>
    <property type="match status" value="1"/>
</dbReference>
<evidence type="ECO:0000256" key="4">
    <source>
        <dbReference type="ARBA" id="ARBA00022705"/>
    </source>
</evidence>
<evidence type="ECO:0000256" key="8">
    <source>
        <dbReference type="ARBA" id="ARBA00023125"/>
    </source>
</evidence>
<evidence type="ECO:0000256" key="6">
    <source>
        <dbReference type="ARBA" id="ARBA00023004"/>
    </source>
</evidence>
<reference evidence="12 13" key="1">
    <citation type="submission" date="2024-02" db="EMBL/GenBank/DDBJ databases">
        <title>Discinaceae phylogenomics.</title>
        <authorList>
            <person name="Dirks A.C."/>
            <person name="James T.Y."/>
        </authorList>
    </citation>
    <scope>NUCLEOTIDE SEQUENCE [LARGE SCALE GENOMIC DNA]</scope>
    <source>
        <strain evidence="12 13">ACD0624</strain>
    </source>
</reference>
<dbReference type="InterPro" id="IPR007238">
    <property type="entry name" value="DNA_primase_lsu_euk/arc"/>
</dbReference>
<evidence type="ECO:0000256" key="7">
    <source>
        <dbReference type="ARBA" id="ARBA00023014"/>
    </source>
</evidence>
<name>A0ABR3GX97_9PEZI</name>
<keyword evidence="6 9" id="KW-0408">Iron</keyword>
<dbReference type="GO" id="GO:0016787">
    <property type="term" value="F:hydrolase activity"/>
    <property type="evidence" value="ECO:0007669"/>
    <property type="project" value="UniProtKB-KW"/>
</dbReference>
<evidence type="ECO:0000256" key="2">
    <source>
        <dbReference type="ARBA" id="ARBA00022485"/>
    </source>
</evidence>
<keyword evidence="2 9" id="KW-0004">4Fe-4S</keyword>
<protein>
    <recommendedName>
        <fullName evidence="9">DNA primase large subunit</fullName>
    </recommendedName>
</protein>
<gene>
    <name evidence="12" type="primary">PRI2</name>
    <name evidence="12" type="ORF">Q9L58_000237</name>
</gene>
<dbReference type="Proteomes" id="UP001447188">
    <property type="component" value="Unassembled WGS sequence"/>
</dbReference>
<keyword evidence="7 9" id="KW-0411">Iron-sulfur</keyword>
<feature type="domain" description="DNA primase large subunit C-terminal" evidence="11">
    <location>
        <begin position="289"/>
        <end position="466"/>
    </location>
</feature>
<comment type="similarity">
    <text evidence="1 9">Belongs to the eukaryotic-type primase large subunit family.</text>
</comment>
<accession>A0ABR3GX97</accession>
<keyword evidence="5 9" id="KW-0479">Metal-binding</keyword>
<evidence type="ECO:0000256" key="9">
    <source>
        <dbReference type="PIRNR" id="PIRNR009449"/>
    </source>
</evidence>
<keyword evidence="8 9" id="KW-0238">DNA-binding</keyword>
<dbReference type="Gene3D" id="1.20.930.80">
    <property type="match status" value="1"/>
</dbReference>
<dbReference type="InterPro" id="IPR058560">
    <property type="entry name" value="DNA_primase_C"/>
</dbReference>
<keyword evidence="13" id="KW-1185">Reference proteome</keyword>
<feature type="region of interest" description="Disordered" evidence="10">
    <location>
        <begin position="1"/>
        <end position="24"/>
    </location>
</feature>
<dbReference type="CDD" id="cd07322">
    <property type="entry name" value="PriL_PriS_Eukaryotic"/>
    <property type="match status" value="1"/>
</dbReference>
<evidence type="ECO:0000256" key="3">
    <source>
        <dbReference type="ARBA" id="ARBA00022515"/>
    </source>
</evidence>
<comment type="caution">
    <text evidence="12">The sequence shown here is derived from an EMBL/GenBank/DDBJ whole genome shotgun (WGS) entry which is preliminary data.</text>
</comment>
<keyword evidence="4 9" id="KW-0235">DNA replication</keyword>
<evidence type="ECO:0000313" key="12">
    <source>
        <dbReference type="EMBL" id="KAL0640573.1"/>
    </source>
</evidence>
<dbReference type="EMBL" id="JBBBZM010000002">
    <property type="protein sequence ID" value="KAL0640573.1"/>
    <property type="molecule type" value="Genomic_DNA"/>
</dbReference>
<comment type="cofactor">
    <cofactor evidence="9">
        <name>[4Fe-4S] cluster</name>
        <dbReference type="ChEBI" id="CHEBI:49883"/>
    </cofactor>
    <text evidence="9">Binds 1 [4Fe-4S] cluster.</text>
</comment>
<evidence type="ECO:0000256" key="1">
    <source>
        <dbReference type="ARBA" id="ARBA00010564"/>
    </source>
</evidence>
<comment type="function">
    <text evidence="9">DNA primase is the polymerase that synthesizes small RNA primers for the Okazaki fragments made during discontinuous DNA replication.</text>
</comment>
<sequence length="494" mass="56515">MAMYQQQPRRAIDAKRHYASDPSQSNYPHRLNFYINPPTVEVTLDQFEQWAIDRLRILGEIESCLHRNKSPPEVAAAIGPLLDKFLPLSANSSKSTKIQEERRKDHYSHFILRLAFARSEDLRRRFSRAESILFKLRFTGDDTRERQMFMESLDFDWEAVPEDEKRAMKDSLSAATGMKSLDGESFFKVDWERVHDLVEQRRVLLRAGKAYVPVSLQVSLVLAEFIARLDKSLELTARALPRLDEDDRLIPILNHLALGFTAPEYNSSTTPTTLNGTSLTAASIDGLVQHFPMCMRHLHTSLRRDKHLKHFGRLQYNLFIKGIGLSVEEALVFWRTSFSLITDETFQKQYRYNVRHAYGLEGTRRNYKPLSCQQILTERSPHSSEAHGCPYRHFSVDNLIASLGTTGVSDRDVLKGVRADVEGQKFHIACNRVFEHVHARELKREKENESGSARLQETIIHPNEYFSRSFGLKNPGALEGQSVGGADPGADPMM</sequence>
<feature type="compositionally biased region" description="Basic and acidic residues" evidence="10">
    <location>
        <begin position="10"/>
        <end position="19"/>
    </location>
</feature>
<organism evidence="12 13">
    <name type="scientific">Discina gigas</name>
    <dbReference type="NCBI Taxonomy" id="1032678"/>
    <lineage>
        <taxon>Eukaryota</taxon>
        <taxon>Fungi</taxon>
        <taxon>Dikarya</taxon>
        <taxon>Ascomycota</taxon>
        <taxon>Pezizomycotina</taxon>
        <taxon>Pezizomycetes</taxon>
        <taxon>Pezizales</taxon>
        <taxon>Discinaceae</taxon>
        <taxon>Discina</taxon>
    </lineage>
</organism>
<evidence type="ECO:0000256" key="10">
    <source>
        <dbReference type="SAM" id="MobiDB-lite"/>
    </source>
</evidence>
<dbReference type="InterPro" id="IPR016558">
    <property type="entry name" value="DNA_primase_lsu_euk"/>
</dbReference>
<keyword evidence="12" id="KW-0378">Hydrolase</keyword>
<evidence type="ECO:0000256" key="5">
    <source>
        <dbReference type="ARBA" id="ARBA00022723"/>
    </source>
</evidence>
<evidence type="ECO:0000259" key="11">
    <source>
        <dbReference type="Pfam" id="PF04104"/>
    </source>
</evidence>
<proteinExistence type="inferred from homology"/>
<evidence type="ECO:0000313" key="13">
    <source>
        <dbReference type="Proteomes" id="UP001447188"/>
    </source>
</evidence>